<dbReference type="CDD" id="cd00022">
    <property type="entry name" value="BIR"/>
    <property type="match status" value="3"/>
</dbReference>
<evidence type="ECO:0000256" key="5">
    <source>
        <dbReference type="ARBA" id="ARBA00022833"/>
    </source>
</evidence>
<reference evidence="8" key="1">
    <citation type="journal article" date="2021" name="Cell">
        <title>Tracing the genetic footprints of vertebrate landing in non-teleost ray-finned fishes.</title>
        <authorList>
            <person name="Bi X."/>
            <person name="Wang K."/>
            <person name="Yang L."/>
            <person name="Pan H."/>
            <person name="Jiang H."/>
            <person name="Wei Q."/>
            <person name="Fang M."/>
            <person name="Yu H."/>
            <person name="Zhu C."/>
            <person name="Cai Y."/>
            <person name="He Y."/>
            <person name="Gan X."/>
            <person name="Zeng H."/>
            <person name="Yu D."/>
            <person name="Zhu Y."/>
            <person name="Jiang H."/>
            <person name="Qiu Q."/>
            <person name="Yang H."/>
            <person name="Zhang Y.E."/>
            <person name="Wang W."/>
            <person name="Zhu M."/>
            <person name="He S."/>
            <person name="Zhang G."/>
        </authorList>
    </citation>
    <scope>NUCLEOTIDE SEQUENCE</scope>
    <source>
        <strain evidence="8">Allg_001</strain>
    </source>
</reference>
<feature type="domain" description="NACHT" evidence="7">
    <location>
        <begin position="445"/>
        <end position="565"/>
    </location>
</feature>
<name>A0A8J7TDP2_ATRSP</name>
<dbReference type="GO" id="GO:0042742">
    <property type="term" value="P:defense response to bacterium"/>
    <property type="evidence" value="ECO:0007669"/>
    <property type="project" value="TreeGrafter"/>
</dbReference>
<evidence type="ECO:0000259" key="7">
    <source>
        <dbReference type="PROSITE" id="PS50837"/>
    </source>
</evidence>
<keyword evidence="3" id="KW-0677">Repeat</keyword>
<dbReference type="PROSITE" id="PS01282">
    <property type="entry name" value="BIR_REPEAT_1"/>
    <property type="match status" value="1"/>
</dbReference>
<accession>A0A8J7TDP2</accession>
<gene>
    <name evidence="8" type="primary">Naip</name>
    <name evidence="8" type="ORF">GTO95_0002752</name>
</gene>
<dbReference type="InterPro" id="IPR053882">
    <property type="entry name" value="Nlrc4-like_WHD"/>
</dbReference>
<dbReference type="PANTHER" id="PTHR46914:SF1">
    <property type="entry name" value="BACULOVIRAL IAP REPEAT-CONTAINING PROTEIN 1"/>
    <property type="match status" value="1"/>
</dbReference>
<keyword evidence="1" id="KW-0053">Apoptosis</keyword>
<keyword evidence="9" id="KW-1185">Reference proteome</keyword>
<evidence type="ECO:0000256" key="6">
    <source>
        <dbReference type="ARBA" id="ARBA00022840"/>
    </source>
</evidence>
<dbReference type="SUPFAM" id="SSF52540">
    <property type="entry name" value="P-loop containing nucleoside triphosphate hydrolases"/>
    <property type="match status" value="1"/>
</dbReference>
<dbReference type="InterPro" id="IPR028789">
    <property type="entry name" value="Naip"/>
</dbReference>
<evidence type="ECO:0000313" key="9">
    <source>
        <dbReference type="Proteomes" id="UP000736164"/>
    </source>
</evidence>
<evidence type="ECO:0000256" key="1">
    <source>
        <dbReference type="ARBA" id="ARBA00022703"/>
    </source>
</evidence>
<keyword evidence="6" id="KW-0067">ATP-binding</keyword>
<dbReference type="Pfam" id="PF00653">
    <property type="entry name" value="BIR"/>
    <property type="match status" value="3"/>
</dbReference>
<dbReference type="PROSITE" id="PS50143">
    <property type="entry name" value="BIR_REPEAT_2"/>
    <property type="match status" value="3"/>
</dbReference>
<dbReference type="Pfam" id="PF17889">
    <property type="entry name" value="NLRC4_HD"/>
    <property type="match status" value="1"/>
</dbReference>
<keyword evidence="5" id="KW-0862">Zinc</keyword>
<dbReference type="GO" id="GO:0006915">
    <property type="term" value="P:apoptotic process"/>
    <property type="evidence" value="ECO:0007669"/>
    <property type="project" value="UniProtKB-KW"/>
</dbReference>
<dbReference type="Pfam" id="PF05729">
    <property type="entry name" value="NACHT"/>
    <property type="match status" value="1"/>
</dbReference>
<evidence type="ECO:0000256" key="2">
    <source>
        <dbReference type="ARBA" id="ARBA00022723"/>
    </source>
</evidence>
<dbReference type="GO" id="GO:0046872">
    <property type="term" value="F:metal ion binding"/>
    <property type="evidence" value="ECO:0007669"/>
    <property type="project" value="UniProtKB-KW"/>
</dbReference>
<dbReference type="Gene3D" id="3.80.10.10">
    <property type="entry name" value="Ribonuclease Inhibitor"/>
    <property type="match status" value="1"/>
</dbReference>
<dbReference type="Pfam" id="PF22524">
    <property type="entry name" value="WHD_Nlrc4"/>
    <property type="match status" value="1"/>
</dbReference>
<evidence type="ECO:0000313" key="8">
    <source>
        <dbReference type="EMBL" id="MBN3319684.1"/>
    </source>
</evidence>
<dbReference type="Gene3D" id="3.40.50.300">
    <property type="entry name" value="P-loop containing nucleotide triphosphate hydrolases"/>
    <property type="match status" value="1"/>
</dbReference>
<dbReference type="PANTHER" id="PTHR46914">
    <property type="entry name" value="BACULOVIRAL IAP REPEAT-CONTAINING PROTEIN 1"/>
    <property type="match status" value="1"/>
</dbReference>
<dbReference type="GO" id="GO:0005524">
    <property type="term" value="F:ATP binding"/>
    <property type="evidence" value="ECO:0007669"/>
    <property type="project" value="UniProtKB-KW"/>
</dbReference>
<dbReference type="PROSITE" id="PS50837">
    <property type="entry name" value="NACHT"/>
    <property type="match status" value="1"/>
</dbReference>
<feature type="non-terminal residue" evidence="8">
    <location>
        <position position="1385"/>
    </location>
</feature>
<dbReference type="InterPro" id="IPR027417">
    <property type="entry name" value="P-loop_NTPase"/>
</dbReference>
<dbReference type="SMART" id="SM00238">
    <property type="entry name" value="BIR"/>
    <property type="match status" value="3"/>
</dbReference>
<feature type="non-terminal residue" evidence="8">
    <location>
        <position position="1"/>
    </location>
</feature>
<dbReference type="SUPFAM" id="SSF57924">
    <property type="entry name" value="Inhibitor of apoptosis (IAP) repeat"/>
    <property type="match status" value="3"/>
</dbReference>
<dbReference type="GO" id="GO:0072557">
    <property type="term" value="C:IPAF inflammasome complex"/>
    <property type="evidence" value="ECO:0007669"/>
    <property type="project" value="TreeGrafter"/>
</dbReference>
<dbReference type="GO" id="GO:0070269">
    <property type="term" value="P:pyroptotic inflammatory response"/>
    <property type="evidence" value="ECO:0007669"/>
    <property type="project" value="TreeGrafter"/>
</dbReference>
<dbReference type="GO" id="GO:0016045">
    <property type="term" value="P:detection of bacterium"/>
    <property type="evidence" value="ECO:0007669"/>
    <property type="project" value="TreeGrafter"/>
</dbReference>
<comment type="caution">
    <text evidence="8">The sequence shown here is derived from an EMBL/GenBank/DDBJ whole genome shotgun (WGS) entry which is preliminary data.</text>
</comment>
<organism evidence="8 9">
    <name type="scientific">Atractosteus spatula</name>
    <name type="common">Alligator gar</name>
    <name type="synonym">Lepisosteus spatula</name>
    <dbReference type="NCBI Taxonomy" id="7917"/>
    <lineage>
        <taxon>Eukaryota</taxon>
        <taxon>Metazoa</taxon>
        <taxon>Chordata</taxon>
        <taxon>Craniata</taxon>
        <taxon>Vertebrata</taxon>
        <taxon>Euteleostomi</taxon>
        <taxon>Actinopterygii</taxon>
        <taxon>Neopterygii</taxon>
        <taxon>Holostei</taxon>
        <taxon>Semionotiformes</taxon>
        <taxon>Lepisosteidae</taxon>
        <taxon>Atractosteus</taxon>
    </lineage>
</organism>
<dbReference type="InterPro" id="IPR032675">
    <property type="entry name" value="LRR_dom_sf"/>
</dbReference>
<dbReference type="InterPro" id="IPR040535">
    <property type="entry name" value="NLRC4_HD"/>
</dbReference>
<dbReference type="GO" id="GO:0043066">
    <property type="term" value="P:negative regulation of apoptotic process"/>
    <property type="evidence" value="ECO:0007669"/>
    <property type="project" value="InterPro"/>
</dbReference>
<keyword evidence="4" id="KW-0547">Nucleotide-binding</keyword>
<dbReference type="EMBL" id="JAAWVO010046630">
    <property type="protein sequence ID" value="MBN3319684.1"/>
    <property type="molecule type" value="Genomic_DNA"/>
</dbReference>
<dbReference type="GO" id="GO:0043027">
    <property type="term" value="F:cysteine-type endopeptidase inhibitor activity involved in apoptotic process"/>
    <property type="evidence" value="ECO:0007669"/>
    <property type="project" value="InterPro"/>
</dbReference>
<dbReference type="InterPro" id="IPR001370">
    <property type="entry name" value="BIR_rpt"/>
</dbReference>
<protein>
    <submittedName>
        <fullName evidence="8">BIRC1 protein</fullName>
    </submittedName>
</protein>
<sequence>PETELEDWELHCACFMNISEKATSEYYSRSLKAAVKDNTRGYDYKMRSELARLKSFESYPSLSPFVPEELASAGFFYFGYGSAVQCFCCGVVVTIASFQPPTQLHQKYQEDCAFQKGLEVGNINKYDIRVKSLESSGPVGYTEDSERLGTFSNWPFYCNTEPAVLSDCGFFYTGVKDHVQCFSCGGRLGDWEVASDPWREHAKWFPECNYLRSRLSEGAILEHVRSYVGFHGITVRVYSRQDFILDKAVLYTSSEEILRSIFENECSRMESYFQWPSDSAAVPSKLAKAGFFYTGDEETVQCFHCGGRISHWPEGADPVQEHQKIFSQCPYIVNIGQNPQQSETAISLKKELNQDTGVSARLLLSSSTESRLELNMLEKEARNLQFLLKKAYATKEFNRSSPFSDIHIPFDIRLLYTQVVMETKDFRNVPLARVTLPEVLRDLRNITVLEGQLGSGKTACLKMIALLWAQGACPILRRFELVFYIPLNCAPEKLSVTEILRDHLLKEELGISESTFQELIRHYRERVLFLLDEFGKDASPLPMLIEELIHRTHLWKIPVIVGVRTQSLYLIRKHAELLIAILDFPLRGTIRILRSVLSFNMVQVEDVYKRLYTFPAICPIIKTPLFGLAACVSRIKFPNREFTGICLLDCYLQFIRKDGQTGVCVNTVSSVGELCLRGQFRGQFEFTEADLLQAGVKEPEALRLGLLNRLTAQRIQPVYRVFHVCFQEYLAAVRMNELMTSSVPEEREQSQKYLEEIDSLATFLCFEHFLTFTSTRSERAATVVTDYTLNRINKNAAFSADKAIKAFHTHHPEIPVYIDSLLHVMNAAPDLRITVTDTFLFNQVLRMLIDSLYLPSCSPIITEGMKGKTFLINQIPLHGLFYFINQYPESIKGIKSFHLHFFKEMTYLNENEDRFQITEPPAVEEEFAGSFRDPERLRMKKRTFNHLFNLAISFFSAPIPEEFIDVLCSAYNRLEYKIPLLHVSIVQTRQLAEKELGNLSLLFFLSDSVVLDVLDSSGIVQELHLVLEKYAAKVKGLLVLSNRMSEEEQAILASLPNLRSLTLMCTKADIPELLLRQMDTFSKLEELKLVLGPSPGILCALPVGFSKVVTLRKLYLNITIQEEDTILAWLLAHFPLLSSFVLESDSCPGLEGIIGALPCASLQELKLGCIVFTGSQLSSFVAQLGRFTNLKVLKLCNEVFDTVEVMPAFACALQKLKNLEVLHLPFGRGMKEAAEMIIKACQTLPCLRSLRMHSCLNDDSLVTFAKATQNGHFLGLHKLIIDHSINTTERGWQELFHCLGRLSNLVKVNISRPVSHLMKPSSRLVVACVRAIAQLPRIQHVILLGWLLDKMDRKLFKDMKKRHPQSQHISLTYKFHVQPKIVESV</sequence>
<evidence type="ECO:0000256" key="3">
    <source>
        <dbReference type="ARBA" id="ARBA00022737"/>
    </source>
</evidence>
<dbReference type="Gene3D" id="1.10.1170.10">
    <property type="entry name" value="Inhibitor Of Apoptosis Protein (2mihbC-IAP-1), Chain A"/>
    <property type="match status" value="3"/>
</dbReference>
<keyword evidence="2" id="KW-0479">Metal-binding</keyword>
<proteinExistence type="predicted"/>
<evidence type="ECO:0000256" key="4">
    <source>
        <dbReference type="ARBA" id="ARBA00022741"/>
    </source>
</evidence>
<dbReference type="SUPFAM" id="SSF52047">
    <property type="entry name" value="RNI-like"/>
    <property type="match status" value="1"/>
</dbReference>
<dbReference type="InterPro" id="IPR007111">
    <property type="entry name" value="NACHT_NTPase"/>
</dbReference>
<dbReference type="Proteomes" id="UP000736164">
    <property type="component" value="Unassembled WGS sequence"/>
</dbReference>